<evidence type="ECO:0000256" key="4">
    <source>
        <dbReference type="PROSITE-ProRule" id="PRU00325"/>
    </source>
</evidence>
<accession>A0ABD6E3B7</accession>
<evidence type="ECO:0000259" key="6">
    <source>
        <dbReference type="PROSITE" id="PS50966"/>
    </source>
</evidence>
<dbReference type="PROSITE" id="PS50966">
    <property type="entry name" value="ZF_SWIM"/>
    <property type="match status" value="1"/>
</dbReference>
<gene>
    <name evidence="7" type="ORF">AB6A40_000579</name>
</gene>
<feature type="region of interest" description="Disordered" evidence="5">
    <location>
        <begin position="1177"/>
        <end position="1204"/>
    </location>
</feature>
<dbReference type="EMBL" id="JBGFUD010000169">
    <property type="protein sequence ID" value="MFH4973870.1"/>
    <property type="molecule type" value="Genomic_DNA"/>
</dbReference>
<dbReference type="Proteomes" id="UP001608902">
    <property type="component" value="Unassembled WGS sequence"/>
</dbReference>
<keyword evidence="1" id="KW-0479">Metal-binding</keyword>
<dbReference type="InterPro" id="IPR007527">
    <property type="entry name" value="Znf_SWIM"/>
</dbReference>
<feature type="compositionally biased region" description="Basic and acidic residues" evidence="5">
    <location>
        <begin position="758"/>
        <end position="768"/>
    </location>
</feature>
<dbReference type="Pfam" id="PF25572">
    <property type="entry name" value="TPR_ZSWIM8"/>
    <property type="match status" value="1"/>
</dbReference>
<protein>
    <recommendedName>
        <fullName evidence="6">SWIM-type domain-containing protein</fullName>
    </recommendedName>
</protein>
<sequence length="2083" mass="230320">MDAADQEVELDPNDAWLMRAAGGDDEQEENIGARNPRDRDDEDFSFEDSERFEEDSLCSWISDAESLNQNWRGWNANRSSSHNDIGFSNIPTSSGVTGHRYTGNMLSTSGGDSVGRVGIANGISLDDEDMLCTSACLASANKSKMKRGKFNAPQSLAEMAAHKAARCLSFDDLEQTYHAVSTERRRLAINHANGSPEDKLLILESSFSDHGAIPDKFFLSVVRWCFPESEEDIRLYSCLANGNADEFGRGEFLYQSDSVRDVFQIGYHLSAVVHGSILSGPQLARAEAAAAAAQSVALPSNGPRQQKTSYNVSIRVDRCRIVSCSCSCACKAQWCQHVVAVCLYRINHSQNVEYRVTIWDSINELSNVKLKKLAQFLINDLPRQYLPVAQRLIDQLKEPLSEINAAVGAPDPTDGGHDDVAIWCLDQRVLHDNIHRIISKFCIPSPTVHCDVQYLSSNQPPVASEWQSLLRPHRSKDPEGLWNLLSIVREMFKRRDENATTLLHIITEECFACCQVLMWWYQTSLTHSGRWVPCSSSGNKSNALLSSQNAPQFNCSSLCEEIVQLWRLAALNPRLSNFEREQLAALLQIYHRTAVERIWRNIYSATSESNSQSVNGIITSIMDRRNNPLCAENMRFTVDLFPGFYPALTACHIRCDLSDSSHSSLKEQTNSVNNDCKKELDISISASNSSPNLPVLRRHPRILESTVLPEIPSTSSGYRYTIFYPDDYVKNASRNRSSTNPRKKVLRLKPHLHRHRVRNVEYHEDHISLHGSRGTARSVRRNTLGEEIAEDSAESGHESEGDQSPSTAVPLSVPESSDYDVSSSVKNSYELSGPAADVDEVFAIAHVSPSNWDSKFARCEALMAHGYTKEACEMAVGLAEEMVKYPPDLMYSRALDQKHCDNASPSTSSKAVAKPKKRKSGLHHCGSGITTSELLPSVEPDERSVEISKLADITLTRAIFLVQALMKEPKTHRVAYELALFILELPRGPAATMYHEVKLYYLETELVALLRRLEIGPFELQLVRDRAKKYIELSTAYAASPRPCVLPIAFAHYILDALSYSHNLPAVTQGRRSSSGISTRADVIRRSSDEMFAVRVALEALGMKLVVSEAEYPMLCESTRRQRGELALTMLLRYRDCTKTLALVLDNLLDPAMHRLYKDHVSNAAYYLEQDPIYQSHPGQRPQYPMYGQSSDHTRVPTNSATATSRALRDLKRHGSLDGVDPVSLSFSEHQISTAVKNVSDDDAEMAHLSERFDMIARDSADESSSLASAGAHQSSDEGNDSPSGESSISGISHGAMLENMRDSPRSVSSGSPENNISSPVLPLDMMVTESGSSSSPHVMDCGVNYYRHSRRKPIPNSPNQASEAQAHYMMELAKRLLVEAGGNQSTVIFQASQSVVGQNNMQHNGPHRQLHICSFLIGLYALGLNNLVSTSWQTRTYSTNVSWIHGQAIEIGTAAIKIVERVWEAHLTPTEIAALADKASQSRDPGMVEAAANLALSVLPKAYALTAAESQKALHQCKEQCSEMLEKACKAVEQAAEKDGVYPEVLFKVARHWYDLFVESETQARRSPVSINYSVSQSLSTNSMIVTRTVYQSPNEVSSIAQALPNGSVVHLPVPYLHTVSHPSQMIYQTPVYLTRQPVVSARPAMFVPSVNSPQQPVMMLPYAPRCTAMPPTAPPISVAPSPAYMTAAGVPPPAALSSVAASSARSLHMSHSAPNLSPMQAVQMSRRTAVPPPPPPYGISGVLVNHAQTSAAVDANHLSQIQLSLNSHHHHHLQHQQQQPQQQSQSPLQQQHQLEVTSAKSTHPPQQPAISSIQSSLRFQSSSAMNVVQPQLQPPPSMVPPFQLPTPSHISSTSGIIGGDTSIVKLVHAHRVGMKAMETMGHRNLDDNRSYAKFSQNPTYADDVRWLFTVSMRLGGIFVQSFCEVAARSVASPFVLFSLAVESAKVFQWQVPSVTSYHTPSFVHPTMRPQTSGAVSRLNYAPQVRAVMIQNGFFAPTADLMQHCVEMFYMAASSKLSHPRFVQSDTEEVVQLVRTAREAFYWIPGAAGKVMFDDFMRHVRKQKACKKDVAQRINSCLQQPS</sequence>
<dbReference type="InterPro" id="IPR057945">
    <property type="entry name" value="TPR_ZSWIM8"/>
</dbReference>
<feature type="compositionally biased region" description="Polar residues" evidence="5">
    <location>
        <begin position="1188"/>
        <end position="1204"/>
    </location>
</feature>
<evidence type="ECO:0000256" key="2">
    <source>
        <dbReference type="ARBA" id="ARBA00022771"/>
    </source>
</evidence>
<dbReference type="PANTHER" id="PTHR22619:SF1">
    <property type="entry name" value="ZINC FINGER SWIM DOMAIN-CONTAINING PROTEIN 8"/>
    <property type="match status" value="1"/>
</dbReference>
<feature type="compositionally biased region" description="Acidic residues" evidence="5">
    <location>
        <begin position="1"/>
        <end position="12"/>
    </location>
</feature>
<evidence type="ECO:0000256" key="1">
    <source>
        <dbReference type="ARBA" id="ARBA00022723"/>
    </source>
</evidence>
<keyword evidence="3" id="KW-0862">Zinc</keyword>
<keyword evidence="2 4" id="KW-0863">Zinc-finger</keyword>
<organism evidence="7 8">
    <name type="scientific">Gnathostoma spinigerum</name>
    <dbReference type="NCBI Taxonomy" id="75299"/>
    <lineage>
        <taxon>Eukaryota</taxon>
        <taxon>Metazoa</taxon>
        <taxon>Ecdysozoa</taxon>
        <taxon>Nematoda</taxon>
        <taxon>Chromadorea</taxon>
        <taxon>Rhabditida</taxon>
        <taxon>Spirurina</taxon>
        <taxon>Gnathostomatomorpha</taxon>
        <taxon>Gnathostomatoidea</taxon>
        <taxon>Gnathostomatidae</taxon>
        <taxon>Gnathostoma</taxon>
    </lineage>
</organism>
<feature type="domain" description="SWIM-type" evidence="6">
    <location>
        <begin position="310"/>
        <end position="346"/>
    </location>
</feature>
<dbReference type="Pfam" id="PF21055">
    <property type="entry name" value="ZSWIM4-8_C"/>
    <property type="match status" value="1"/>
</dbReference>
<dbReference type="PANTHER" id="PTHR22619">
    <property type="entry name" value="ZINC FINGER SWIM DOMAIN CONTAINING PROTEIN 4, 5, 6"/>
    <property type="match status" value="1"/>
</dbReference>
<evidence type="ECO:0000256" key="3">
    <source>
        <dbReference type="ARBA" id="ARBA00022833"/>
    </source>
</evidence>
<feature type="region of interest" description="Disordered" evidence="5">
    <location>
        <begin position="1"/>
        <end position="48"/>
    </location>
</feature>
<feature type="region of interest" description="Disordered" evidence="5">
    <location>
        <begin position="1769"/>
        <end position="1818"/>
    </location>
</feature>
<evidence type="ECO:0000256" key="5">
    <source>
        <dbReference type="SAM" id="MobiDB-lite"/>
    </source>
</evidence>
<feature type="region of interest" description="Disordered" evidence="5">
    <location>
        <begin position="900"/>
        <end position="928"/>
    </location>
</feature>
<evidence type="ECO:0000313" key="7">
    <source>
        <dbReference type="EMBL" id="MFH4973870.1"/>
    </source>
</evidence>
<feature type="compositionally biased region" description="Low complexity" evidence="5">
    <location>
        <begin position="1777"/>
        <end position="1796"/>
    </location>
</feature>
<proteinExistence type="predicted"/>
<feature type="compositionally biased region" description="Low complexity" evidence="5">
    <location>
        <begin position="1263"/>
        <end position="1272"/>
    </location>
</feature>
<name>A0ABD6E3B7_9BILA</name>
<feature type="compositionally biased region" description="Basic residues" evidence="5">
    <location>
        <begin position="741"/>
        <end position="757"/>
    </location>
</feature>
<feature type="compositionally biased region" description="Low complexity" evidence="5">
    <location>
        <begin position="1282"/>
        <end position="1291"/>
    </location>
</feature>
<feature type="region of interest" description="Disordered" evidence="5">
    <location>
        <begin position="731"/>
        <end position="820"/>
    </location>
</feature>
<keyword evidence="8" id="KW-1185">Reference proteome</keyword>
<feature type="compositionally biased region" description="Basic residues" evidence="5">
    <location>
        <begin position="913"/>
        <end position="922"/>
    </location>
</feature>
<reference evidence="7 8" key="1">
    <citation type="submission" date="2024-08" db="EMBL/GenBank/DDBJ databases">
        <title>Gnathostoma spinigerum genome.</title>
        <authorList>
            <person name="Gonzalez-Bertolin B."/>
            <person name="Monzon S."/>
            <person name="Zaballos A."/>
            <person name="Jimenez P."/>
            <person name="Dekumyoy P."/>
            <person name="Varona S."/>
            <person name="Cuesta I."/>
            <person name="Sumanam S."/>
            <person name="Adisakwattana P."/>
            <person name="Gasser R.B."/>
            <person name="Hernandez-Gonzalez A."/>
            <person name="Young N.D."/>
            <person name="Perteguer M.J."/>
        </authorList>
    </citation>
    <scope>NUCLEOTIDE SEQUENCE [LARGE SCALE GENOMIC DNA]</scope>
    <source>
        <strain evidence="7">AL3</strain>
        <tissue evidence="7">Liver</tissue>
    </source>
</reference>
<dbReference type="InterPro" id="IPR048370">
    <property type="entry name" value="ZSWIM4-8_C"/>
</dbReference>
<evidence type="ECO:0000313" key="8">
    <source>
        <dbReference type="Proteomes" id="UP001608902"/>
    </source>
</evidence>
<dbReference type="GO" id="GO:0008270">
    <property type="term" value="F:zinc ion binding"/>
    <property type="evidence" value="ECO:0007669"/>
    <property type="project" value="UniProtKB-KW"/>
</dbReference>
<feature type="region of interest" description="Disordered" evidence="5">
    <location>
        <begin position="1260"/>
        <end position="1291"/>
    </location>
</feature>
<comment type="caution">
    <text evidence="7">The sequence shown here is derived from an EMBL/GenBank/DDBJ whole genome shotgun (WGS) entry which is preliminary data.</text>
</comment>